<evidence type="ECO:0000256" key="4">
    <source>
        <dbReference type="ARBA" id="ARBA00023136"/>
    </source>
</evidence>
<name>A0A1I2FEH5_9BACT</name>
<evidence type="ECO:0000256" key="3">
    <source>
        <dbReference type="ARBA" id="ARBA00022989"/>
    </source>
</evidence>
<feature type="transmembrane region" description="Helical" evidence="5">
    <location>
        <begin position="308"/>
        <end position="335"/>
    </location>
</feature>
<protein>
    <recommendedName>
        <fullName evidence="5">NADH-quinone oxidoreductase subunit H</fullName>
        <ecNumber evidence="5">7.1.1.-</ecNumber>
    </recommendedName>
    <alternativeName>
        <fullName evidence="5">NADH dehydrogenase I subunit H</fullName>
    </alternativeName>
    <alternativeName>
        <fullName evidence="5">NDH-1 subunit H</fullName>
    </alternativeName>
</protein>
<feature type="transmembrane region" description="Helical" evidence="5">
    <location>
        <begin position="164"/>
        <end position="182"/>
    </location>
</feature>
<evidence type="ECO:0000256" key="5">
    <source>
        <dbReference type="HAMAP-Rule" id="MF_01350"/>
    </source>
</evidence>
<evidence type="ECO:0000256" key="1">
    <source>
        <dbReference type="ARBA" id="ARBA00004141"/>
    </source>
</evidence>
<feature type="transmembrane region" description="Helical" evidence="5">
    <location>
        <begin position="268"/>
        <end position="296"/>
    </location>
</feature>
<evidence type="ECO:0000256" key="2">
    <source>
        <dbReference type="ARBA" id="ARBA00022692"/>
    </source>
</evidence>
<dbReference type="Pfam" id="PF00146">
    <property type="entry name" value="NADHdh"/>
    <property type="match status" value="1"/>
</dbReference>
<keyword evidence="5 6" id="KW-0520">NAD</keyword>
<evidence type="ECO:0000313" key="8">
    <source>
        <dbReference type="Proteomes" id="UP000199513"/>
    </source>
</evidence>
<comment type="subcellular location">
    <subcellularLocation>
        <location evidence="5 6">Cell membrane</location>
        <topology evidence="5 6">Multi-pass membrane protein</topology>
    </subcellularLocation>
    <subcellularLocation>
        <location evidence="1">Membrane</location>
        <topology evidence="1">Multi-pass membrane protein</topology>
    </subcellularLocation>
</comment>
<dbReference type="PROSITE" id="PS00667">
    <property type="entry name" value="COMPLEX1_ND1_1"/>
    <property type="match status" value="1"/>
</dbReference>
<proteinExistence type="inferred from homology"/>
<dbReference type="HAMAP" id="MF_01350">
    <property type="entry name" value="NDH1_NuoH"/>
    <property type="match status" value="1"/>
</dbReference>
<evidence type="ECO:0000256" key="6">
    <source>
        <dbReference type="RuleBase" id="RU000471"/>
    </source>
</evidence>
<comment type="similarity">
    <text evidence="5 6">Belongs to the complex I subunit 1 family.</text>
</comment>
<sequence>MKISKGFFLLEKEAIFGIKYILVITFLFFLFFIPLFALVGVYTERKVSAFIQDRLGPMEVGKYGLLQTFADILKLLQKEDIVPLSVDRKLFLYAPLVVYTAVFSGFAVIPLSADLVGSTAQVGVFYLLTFVSLDIIGLLMAGWGSNNKFSLYGAIRSVAQIISYEIPLGLSVLCVTVITQTLNLQEISLQQGILNQSEEKSYLFGLPWIEVTHLGGVFTWNIVRLPTLFFVFIIFFIASLAECNRAPFDLPEAESELVAGFQTEYSGLRWAFLMLAEYGMMLLVSILASILFLGSWNTPLPNLGDFKLAAYTTGTFWGIFWLFLKSFALVFVQMWVRWTYPRLRVDQLMTLSWKYLTPFALILLLICAVWRLLLV</sequence>
<keyword evidence="5" id="KW-1003">Cell membrane</keyword>
<keyword evidence="5" id="KW-0874">Quinone</keyword>
<comment type="subunit">
    <text evidence="5">NDH-1 is composed of 14 different subunits. Subunits NuoA, H, J, K, L, M, N constitute the membrane sector of the complex.</text>
</comment>
<dbReference type="PANTHER" id="PTHR11432">
    <property type="entry name" value="NADH DEHYDROGENASE SUBUNIT 1"/>
    <property type="match status" value="1"/>
</dbReference>
<keyword evidence="5" id="KW-0830">Ubiquinone</keyword>
<dbReference type="InterPro" id="IPR018086">
    <property type="entry name" value="NADH_UbQ_OxRdtase_su1_CS"/>
</dbReference>
<comment type="catalytic activity">
    <reaction evidence="5">
        <text>a quinone + NADH + 5 H(+)(in) = a quinol + NAD(+) + 4 H(+)(out)</text>
        <dbReference type="Rhea" id="RHEA:57888"/>
        <dbReference type="ChEBI" id="CHEBI:15378"/>
        <dbReference type="ChEBI" id="CHEBI:24646"/>
        <dbReference type="ChEBI" id="CHEBI:57540"/>
        <dbReference type="ChEBI" id="CHEBI:57945"/>
        <dbReference type="ChEBI" id="CHEBI:132124"/>
    </reaction>
</comment>
<dbReference type="STRING" id="1003.SAMN04488541_101367"/>
<dbReference type="EC" id="7.1.1.-" evidence="5"/>
<keyword evidence="2 5" id="KW-0812">Transmembrane</keyword>
<dbReference type="PANTHER" id="PTHR11432:SF3">
    <property type="entry name" value="NADH-UBIQUINONE OXIDOREDUCTASE CHAIN 1"/>
    <property type="match status" value="1"/>
</dbReference>
<accession>A0A1I2FEH5</accession>
<dbReference type="PROSITE" id="PS00668">
    <property type="entry name" value="COMPLEX1_ND1_2"/>
    <property type="match status" value="1"/>
</dbReference>
<feature type="transmembrane region" description="Helical" evidence="5">
    <location>
        <begin position="90"/>
        <end position="111"/>
    </location>
</feature>
<comment type="function">
    <text evidence="5">NDH-1 shuttles electrons from NADH, via FMN and iron-sulfur (Fe-S) centers, to quinones in the respiratory chain. The immediate electron acceptor for the enzyme in this species is believed to be ubiquinone. Couples the redox reaction to proton translocation (for every two electrons transferred, four hydrogen ions are translocated across the cytoplasmic membrane), and thus conserves the redox energy in a proton gradient. This subunit may bind ubiquinone.</text>
</comment>
<dbReference type="GO" id="GO:0005886">
    <property type="term" value="C:plasma membrane"/>
    <property type="evidence" value="ECO:0007669"/>
    <property type="project" value="UniProtKB-SubCell"/>
</dbReference>
<dbReference type="AlphaFoldDB" id="A0A1I2FEH5"/>
<feature type="transmembrane region" description="Helical" evidence="5">
    <location>
        <begin position="355"/>
        <end position="374"/>
    </location>
</feature>
<keyword evidence="3 5" id="KW-1133">Transmembrane helix</keyword>
<gene>
    <name evidence="5" type="primary">nuoH</name>
    <name evidence="7" type="ORF">SAMN04488541_101367</name>
</gene>
<evidence type="ECO:0000313" key="7">
    <source>
        <dbReference type="EMBL" id="SFF03147.1"/>
    </source>
</evidence>
<keyword evidence="4 5" id="KW-0472">Membrane</keyword>
<dbReference type="GO" id="GO:0003954">
    <property type="term" value="F:NADH dehydrogenase activity"/>
    <property type="evidence" value="ECO:0007669"/>
    <property type="project" value="TreeGrafter"/>
</dbReference>
<dbReference type="InterPro" id="IPR001694">
    <property type="entry name" value="NADH_UbQ_OxRdtase_su1/FPO"/>
</dbReference>
<feature type="transmembrane region" description="Helical" evidence="5">
    <location>
        <begin position="20"/>
        <end position="42"/>
    </location>
</feature>
<dbReference type="EMBL" id="FONY01000013">
    <property type="protein sequence ID" value="SFF03147.1"/>
    <property type="molecule type" value="Genomic_DNA"/>
</dbReference>
<dbReference type="GO" id="GO:0048038">
    <property type="term" value="F:quinone binding"/>
    <property type="evidence" value="ECO:0007669"/>
    <property type="project" value="UniProtKB-KW"/>
</dbReference>
<reference evidence="7 8" key="1">
    <citation type="submission" date="2016-10" db="EMBL/GenBank/DDBJ databases">
        <authorList>
            <person name="de Groot N.N."/>
        </authorList>
    </citation>
    <scope>NUCLEOTIDE SEQUENCE [LARGE SCALE GENOMIC DNA]</scope>
    <source>
        <strain>GEY</strain>
        <strain evidence="8">DSM 9560</strain>
    </source>
</reference>
<dbReference type="GO" id="GO:0016655">
    <property type="term" value="F:oxidoreductase activity, acting on NAD(P)H, quinone or similar compound as acceptor"/>
    <property type="evidence" value="ECO:0007669"/>
    <property type="project" value="UniProtKB-UniRule"/>
</dbReference>
<dbReference type="Proteomes" id="UP000199513">
    <property type="component" value="Unassembled WGS sequence"/>
</dbReference>
<keyword evidence="8" id="KW-1185">Reference proteome</keyword>
<organism evidence="7 8">
    <name type="scientific">Thermoflexibacter ruber</name>
    <dbReference type="NCBI Taxonomy" id="1003"/>
    <lineage>
        <taxon>Bacteria</taxon>
        <taxon>Pseudomonadati</taxon>
        <taxon>Bacteroidota</taxon>
        <taxon>Cytophagia</taxon>
        <taxon>Cytophagales</taxon>
        <taxon>Thermoflexibacteraceae</taxon>
        <taxon>Thermoflexibacter</taxon>
    </lineage>
</organism>
<keyword evidence="5" id="KW-1278">Translocase</keyword>
<feature type="transmembrane region" description="Helical" evidence="5">
    <location>
        <begin position="227"/>
        <end position="248"/>
    </location>
</feature>
<feature type="transmembrane region" description="Helical" evidence="5">
    <location>
        <begin position="123"/>
        <end position="143"/>
    </location>
</feature>
<dbReference type="GO" id="GO:0009060">
    <property type="term" value="P:aerobic respiration"/>
    <property type="evidence" value="ECO:0007669"/>
    <property type="project" value="TreeGrafter"/>
</dbReference>